<protein>
    <submittedName>
        <fullName evidence="2">Uncharacterized protein</fullName>
    </submittedName>
</protein>
<sequence length="134" mass="14855">MELRCDRGPPQTPGTLNFTTGVKRTERVRTESRSLSCEPPANSSCARRSPSAGFLTKWSNATSTKCHLDCSHYHLHCQAVSCDVDRARCIVGCWRTNNITGRSGARAGRRARSQSPSSSSLYHPYIDGKREKLL</sequence>
<keyword evidence="3" id="KW-1185">Reference proteome</keyword>
<organism evidence="2 3">
    <name type="scientific">Pleuronectes platessa</name>
    <name type="common">European plaice</name>
    <dbReference type="NCBI Taxonomy" id="8262"/>
    <lineage>
        <taxon>Eukaryota</taxon>
        <taxon>Metazoa</taxon>
        <taxon>Chordata</taxon>
        <taxon>Craniata</taxon>
        <taxon>Vertebrata</taxon>
        <taxon>Euteleostomi</taxon>
        <taxon>Actinopterygii</taxon>
        <taxon>Neopterygii</taxon>
        <taxon>Teleostei</taxon>
        <taxon>Neoteleostei</taxon>
        <taxon>Acanthomorphata</taxon>
        <taxon>Carangaria</taxon>
        <taxon>Pleuronectiformes</taxon>
        <taxon>Pleuronectoidei</taxon>
        <taxon>Pleuronectidae</taxon>
        <taxon>Pleuronectes</taxon>
    </lineage>
</organism>
<reference evidence="2" key="1">
    <citation type="submission" date="2020-03" db="EMBL/GenBank/DDBJ databases">
        <authorList>
            <person name="Weist P."/>
        </authorList>
    </citation>
    <scope>NUCLEOTIDE SEQUENCE</scope>
</reference>
<evidence type="ECO:0000313" key="3">
    <source>
        <dbReference type="Proteomes" id="UP001153269"/>
    </source>
</evidence>
<name>A0A9N7Z593_PLEPL</name>
<gene>
    <name evidence="2" type="ORF">PLEPLA_LOCUS37976</name>
</gene>
<feature type="region of interest" description="Disordered" evidence="1">
    <location>
        <begin position="31"/>
        <end position="51"/>
    </location>
</feature>
<dbReference type="Proteomes" id="UP001153269">
    <property type="component" value="Unassembled WGS sequence"/>
</dbReference>
<accession>A0A9N7Z593</accession>
<dbReference type="EMBL" id="CADEAL010004048">
    <property type="protein sequence ID" value="CAB1450287.1"/>
    <property type="molecule type" value="Genomic_DNA"/>
</dbReference>
<evidence type="ECO:0000313" key="2">
    <source>
        <dbReference type="EMBL" id="CAB1450287.1"/>
    </source>
</evidence>
<feature type="region of interest" description="Disordered" evidence="1">
    <location>
        <begin position="98"/>
        <end position="134"/>
    </location>
</feature>
<dbReference type="AlphaFoldDB" id="A0A9N7Z593"/>
<proteinExistence type="predicted"/>
<comment type="caution">
    <text evidence="2">The sequence shown here is derived from an EMBL/GenBank/DDBJ whole genome shotgun (WGS) entry which is preliminary data.</text>
</comment>
<evidence type="ECO:0000256" key="1">
    <source>
        <dbReference type="SAM" id="MobiDB-lite"/>
    </source>
</evidence>